<evidence type="ECO:0000313" key="9">
    <source>
        <dbReference type="Proteomes" id="UP000293550"/>
    </source>
</evidence>
<keyword evidence="3 5" id="KW-0472">Membrane</keyword>
<accession>A0A4Q7DIN6</accession>
<dbReference type="OrthoDB" id="9789078at2"/>
<dbReference type="Gene3D" id="3.90.1310.10">
    <property type="entry name" value="Penicillin-binding protein 2a (Domain 2)"/>
    <property type="match status" value="1"/>
</dbReference>
<dbReference type="Gene3D" id="3.40.710.10">
    <property type="entry name" value="DD-peptidase/beta-lactamase superfamily"/>
    <property type="match status" value="1"/>
</dbReference>
<feature type="transmembrane region" description="Helical" evidence="5">
    <location>
        <begin position="49"/>
        <end position="68"/>
    </location>
</feature>
<dbReference type="Proteomes" id="UP000293550">
    <property type="component" value="Unassembled WGS sequence"/>
</dbReference>
<evidence type="ECO:0000259" key="7">
    <source>
        <dbReference type="Pfam" id="PF03717"/>
    </source>
</evidence>
<evidence type="ECO:0000256" key="1">
    <source>
        <dbReference type="ARBA" id="ARBA00004370"/>
    </source>
</evidence>
<keyword evidence="5" id="KW-1133">Transmembrane helix</keyword>
<dbReference type="GO" id="GO:0071555">
    <property type="term" value="P:cell wall organization"/>
    <property type="evidence" value="ECO:0007669"/>
    <property type="project" value="TreeGrafter"/>
</dbReference>
<keyword evidence="5" id="KW-0812">Transmembrane</keyword>
<evidence type="ECO:0000256" key="4">
    <source>
        <dbReference type="SAM" id="MobiDB-lite"/>
    </source>
</evidence>
<sequence length="590" mass="64648">MLRLIRSQTRTNAMKQLMKRPLIRLAKHLSKWQDVIHQHSVLETARQRLALAMGLVVIGFVVIGGRLVDVMVIRSGANQQTDLETASDGLSIPRADILDRNGEVLATHLVTASVYANPKVILNPREAALKLSKLLPHVGYTVLLQRLTSQKGFIWLARHVPPKLQQEINHLGVPGVYLKKDYKRVYPYGQLVSHVLGYCGIDNNGLSGVEKFFDVKLQNDKSALKLSVDVRIQHIVHDELTKAISEFRAVGGNAMVMDLKTGEVVAMVSLPDFDPNLPNQNDQKATFNRNTLGVYEPGSIFKVLNVAIALESGTASLRSVYDATSGVKIGRFTVTDFRGKNRELSLAEAFIYSSNIAAIKMAQQFGTQTQKMYMDKFGIFKPTTVEVPEIGQPLVPVAWSSATTMTVSYGYGVSVTPLQALTTIAGVINNGHRPKPTLIYKDKLSEIPPSSDPIVSEKTSQTIRTFMRINAKEGPGKRADQGKFKVFAKTGTAYQAKHGNYGAVKTRTNSCVGGFPYDNPRYVFLVVLDDPQPTKTTYGFAAAGWNAAPTAGKMVARMAPILGVQPAEEDEEETTAPGWTSVKHTNGGND</sequence>
<protein>
    <submittedName>
        <fullName evidence="8">Penicillin-binding protein 2</fullName>
    </submittedName>
</protein>
<dbReference type="GO" id="GO:0008658">
    <property type="term" value="F:penicillin binding"/>
    <property type="evidence" value="ECO:0007669"/>
    <property type="project" value="InterPro"/>
</dbReference>
<evidence type="ECO:0000259" key="6">
    <source>
        <dbReference type="Pfam" id="PF00905"/>
    </source>
</evidence>
<dbReference type="InterPro" id="IPR036138">
    <property type="entry name" value="PBP_dimer_sf"/>
</dbReference>
<dbReference type="InterPro" id="IPR050515">
    <property type="entry name" value="Beta-lactam/transpept"/>
</dbReference>
<keyword evidence="9" id="KW-1185">Reference proteome</keyword>
<evidence type="ECO:0000313" key="8">
    <source>
        <dbReference type="EMBL" id="RZI45965.1"/>
    </source>
</evidence>
<dbReference type="InterPro" id="IPR012338">
    <property type="entry name" value="Beta-lactam/transpept-like"/>
</dbReference>
<feature type="domain" description="Penicillin-binding protein transpeptidase" evidence="6">
    <location>
        <begin position="253"/>
        <end position="542"/>
    </location>
</feature>
<feature type="domain" description="Penicillin-binding protein dimerisation" evidence="7">
    <location>
        <begin position="93"/>
        <end position="215"/>
    </location>
</feature>
<dbReference type="GO" id="GO:0005886">
    <property type="term" value="C:plasma membrane"/>
    <property type="evidence" value="ECO:0007669"/>
    <property type="project" value="TreeGrafter"/>
</dbReference>
<proteinExistence type="predicted"/>
<evidence type="ECO:0000256" key="5">
    <source>
        <dbReference type="SAM" id="Phobius"/>
    </source>
</evidence>
<dbReference type="AlphaFoldDB" id="A0A4Q7DIN6"/>
<name>A0A4Q7DIN6_9PROT</name>
<keyword evidence="2" id="KW-0121">Carboxypeptidase</keyword>
<dbReference type="PANTHER" id="PTHR30627">
    <property type="entry name" value="PEPTIDOGLYCAN D,D-TRANSPEPTIDASE"/>
    <property type="match status" value="1"/>
</dbReference>
<dbReference type="InterPro" id="IPR005311">
    <property type="entry name" value="PBP_dimer"/>
</dbReference>
<organism evidence="8 9">
    <name type="scientific">Candidatus Finniella inopinata</name>
    <dbReference type="NCBI Taxonomy" id="1696036"/>
    <lineage>
        <taxon>Bacteria</taxon>
        <taxon>Pseudomonadati</taxon>
        <taxon>Pseudomonadota</taxon>
        <taxon>Alphaproteobacteria</taxon>
        <taxon>Holosporales</taxon>
        <taxon>Candidatus Paracaedibacteraceae</taxon>
        <taxon>Candidatus Finniella</taxon>
    </lineage>
</organism>
<dbReference type="Pfam" id="PF03717">
    <property type="entry name" value="PBP_dimer"/>
    <property type="match status" value="1"/>
</dbReference>
<dbReference type="Gene3D" id="3.30.450.330">
    <property type="match status" value="1"/>
</dbReference>
<evidence type="ECO:0000256" key="2">
    <source>
        <dbReference type="ARBA" id="ARBA00022645"/>
    </source>
</evidence>
<feature type="region of interest" description="Disordered" evidence="4">
    <location>
        <begin position="566"/>
        <end position="590"/>
    </location>
</feature>
<dbReference type="GO" id="GO:0004180">
    <property type="term" value="F:carboxypeptidase activity"/>
    <property type="evidence" value="ECO:0007669"/>
    <property type="project" value="UniProtKB-KW"/>
</dbReference>
<comment type="caution">
    <text evidence="8">The sequence shown here is derived from an EMBL/GenBank/DDBJ whole genome shotgun (WGS) entry which is preliminary data.</text>
</comment>
<dbReference type="SUPFAM" id="SSF56519">
    <property type="entry name" value="Penicillin binding protein dimerisation domain"/>
    <property type="match status" value="1"/>
</dbReference>
<evidence type="ECO:0000256" key="3">
    <source>
        <dbReference type="ARBA" id="ARBA00023136"/>
    </source>
</evidence>
<reference evidence="8 9" key="1">
    <citation type="submission" date="2018-10" db="EMBL/GenBank/DDBJ databases">
        <title>An updated phylogeny of the Alphaproteobacteria reveals that the parasitic Rickettsiales and Holosporales have independent origins.</title>
        <authorList>
            <person name="Munoz-Gomez S.A."/>
            <person name="Hess S."/>
            <person name="Burger G."/>
            <person name="Lang B.F."/>
            <person name="Susko E."/>
            <person name="Slamovits C.H."/>
            <person name="Roger A.J."/>
        </authorList>
    </citation>
    <scope>NUCLEOTIDE SEQUENCE [LARGE SCALE GENOMIC DNA]</scope>
    <source>
        <strain evidence="8">HOLO01</strain>
    </source>
</reference>
<comment type="subcellular location">
    <subcellularLocation>
        <location evidence="1">Membrane</location>
    </subcellularLocation>
</comment>
<dbReference type="Pfam" id="PF00905">
    <property type="entry name" value="Transpeptidase"/>
    <property type="match status" value="1"/>
</dbReference>
<dbReference type="EMBL" id="SCFB01000006">
    <property type="protein sequence ID" value="RZI45965.1"/>
    <property type="molecule type" value="Genomic_DNA"/>
</dbReference>
<keyword evidence="2" id="KW-0645">Protease</keyword>
<gene>
    <name evidence="8" type="ORF">EQU50_05910</name>
</gene>
<dbReference type="SUPFAM" id="SSF56601">
    <property type="entry name" value="beta-lactamase/transpeptidase-like"/>
    <property type="match status" value="1"/>
</dbReference>
<keyword evidence="2" id="KW-0378">Hydrolase</keyword>
<dbReference type="PANTHER" id="PTHR30627:SF1">
    <property type="entry name" value="PEPTIDOGLYCAN D,D-TRANSPEPTIDASE FTSI"/>
    <property type="match status" value="1"/>
</dbReference>
<dbReference type="InterPro" id="IPR001460">
    <property type="entry name" value="PCN-bd_Tpept"/>
</dbReference>